<sequence>MSDLFLGLDLSTQQLKATIIGEQLEVVKEEFVHFDNELPEFHTRGGVIIDAEGKGEQRVTAPTLMWVKALDLLLQKLQRIDIPLEKIRAISGSGQQHGSVYWHKGAEAAFETMNPFKPLHEQFDAMLSITQSPVWMDSSTGKQCRKLEKAVGGPEVLASVTGSSAYERFTGPQIAAVYERHPETYENTERISLISSFMASLLLGRYAAIDWADGSGMNLLDIRRKHWDLNCLAACGPDLKRRLQQPCPSWTVLGKISRYFCERYGFTGNCDIVAFTGDNPASFAGMNLCAGDLCVSLGTSDTIFAVVNNPKPALEGHVMCSPVKEDEFMTMVCFKNGSLIREKVLAQCTDGTWPDFEQKLNATECGNNGKMGLYFDQIEIVPRAHGIHRFDSENKPLKKLRPEEEIRALVEFQSLAKRHHIEKLGFRVRPHTRIFVTGGGSKNTTLLQVIANVFQGDVYTQGMTNSAAYGAACRALHALKGGSYSDMIRSSIGFPKTTIAVRHDPKLKNVYDNLLVRYSKLIALVSNPDKKNGLSNGTHV</sequence>
<dbReference type="OrthoDB" id="1728974at2759"/>
<dbReference type="FunFam" id="3.30.420.40:FF:000118">
    <property type="entry name" value="Xylulose kinase 2"/>
    <property type="match status" value="1"/>
</dbReference>
<name>A0A1D1V1X2_RAMVA</name>
<dbReference type="AlphaFoldDB" id="A0A1D1V1X2"/>
<dbReference type="InterPro" id="IPR000577">
    <property type="entry name" value="Carb_kinase_FGGY"/>
</dbReference>
<dbReference type="STRING" id="947166.A0A1D1V1X2"/>
<dbReference type="PANTHER" id="PTHR10196:SF57">
    <property type="entry name" value="XYLULOSE KINASE"/>
    <property type="match status" value="1"/>
</dbReference>
<dbReference type="SUPFAM" id="SSF53067">
    <property type="entry name" value="Actin-like ATPase domain"/>
    <property type="match status" value="2"/>
</dbReference>
<gene>
    <name evidence="7" type="primary">RvY_04770-1</name>
    <name evidence="7" type="synonym">RvY_04770.1</name>
    <name evidence="7" type="ORF">RvY_04770</name>
</gene>
<feature type="domain" description="Carbohydrate kinase FGGY C-terminal" evidence="6">
    <location>
        <begin position="295"/>
        <end position="478"/>
    </location>
</feature>
<keyword evidence="8" id="KW-1185">Reference proteome</keyword>
<dbReference type="EC" id="2.7.1.17" evidence="4"/>
<evidence type="ECO:0000256" key="2">
    <source>
        <dbReference type="ARBA" id="ARBA00022679"/>
    </source>
</evidence>
<dbReference type="GO" id="GO:0005524">
    <property type="term" value="F:ATP binding"/>
    <property type="evidence" value="ECO:0007669"/>
    <property type="project" value="UniProtKB-KW"/>
</dbReference>
<evidence type="ECO:0000256" key="3">
    <source>
        <dbReference type="ARBA" id="ARBA00022777"/>
    </source>
</evidence>
<keyword evidence="3 4" id="KW-0418">Kinase</keyword>
<comment type="similarity">
    <text evidence="1 4">Belongs to the FGGY kinase family.</text>
</comment>
<dbReference type="InterPro" id="IPR043129">
    <property type="entry name" value="ATPase_NBD"/>
</dbReference>
<dbReference type="GO" id="GO:0042732">
    <property type="term" value="P:D-xylose metabolic process"/>
    <property type="evidence" value="ECO:0007669"/>
    <property type="project" value="UniProtKB-UniRule"/>
</dbReference>
<comment type="catalytic activity">
    <reaction evidence="4">
        <text>D-xylulose + ATP = D-xylulose 5-phosphate + ADP + H(+)</text>
        <dbReference type="Rhea" id="RHEA:10964"/>
        <dbReference type="ChEBI" id="CHEBI:15378"/>
        <dbReference type="ChEBI" id="CHEBI:17140"/>
        <dbReference type="ChEBI" id="CHEBI:30616"/>
        <dbReference type="ChEBI" id="CHEBI:57737"/>
        <dbReference type="ChEBI" id="CHEBI:456216"/>
        <dbReference type="EC" id="2.7.1.17"/>
    </reaction>
</comment>
<keyword evidence="4" id="KW-0859">Xylose metabolism</keyword>
<evidence type="ECO:0000313" key="8">
    <source>
        <dbReference type="Proteomes" id="UP000186922"/>
    </source>
</evidence>
<keyword evidence="4" id="KW-0119">Carbohydrate metabolism</keyword>
<dbReference type="InterPro" id="IPR018484">
    <property type="entry name" value="FGGY_N"/>
</dbReference>
<comment type="caution">
    <text evidence="7">The sequence shown here is derived from an EMBL/GenBank/DDBJ whole genome shotgun (WGS) entry which is preliminary data.</text>
</comment>
<reference evidence="7 8" key="1">
    <citation type="journal article" date="2016" name="Nat. Commun.">
        <title>Extremotolerant tardigrade genome and improved radiotolerance of human cultured cells by tardigrade-unique protein.</title>
        <authorList>
            <person name="Hashimoto T."/>
            <person name="Horikawa D.D."/>
            <person name="Saito Y."/>
            <person name="Kuwahara H."/>
            <person name="Kozuka-Hata H."/>
            <person name="Shin-I T."/>
            <person name="Minakuchi Y."/>
            <person name="Ohishi K."/>
            <person name="Motoyama A."/>
            <person name="Aizu T."/>
            <person name="Enomoto A."/>
            <person name="Kondo K."/>
            <person name="Tanaka S."/>
            <person name="Hara Y."/>
            <person name="Koshikawa S."/>
            <person name="Sagara H."/>
            <person name="Miura T."/>
            <person name="Yokobori S."/>
            <person name="Miyagawa K."/>
            <person name="Suzuki Y."/>
            <person name="Kubo T."/>
            <person name="Oyama M."/>
            <person name="Kohara Y."/>
            <person name="Fujiyama A."/>
            <person name="Arakawa K."/>
            <person name="Katayama T."/>
            <person name="Toyoda A."/>
            <person name="Kunieda T."/>
        </authorList>
    </citation>
    <scope>NUCLEOTIDE SEQUENCE [LARGE SCALE GENOMIC DNA]</scope>
    <source>
        <strain evidence="7 8">YOKOZUNA-1</strain>
    </source>
</reference>
<dbReference type="Pfam" id="PF02782">
    <property type="entry name" value="FGGY_C"/>
    <property type="match status" value="1"/>
</dbReference>
<evidence type="ECO:0000256" key="1">
    <source>
        <dbReference type="ARBA" id="ARBA00009156"/>
    </source>
</evidence>
<comment type="function">
    <text evidence="4">Phosphorylates D-xylulose to produce D-xylulose 5-phosphate, a molecule that may play an important role in the regulation of glucose metabolism and lipogenesis.</text>
</comment>
<evidence type="ECO:0000256" key="4">
    <source>
        <dbReference type="RuleBase" id="RU367058"/>
    </source>
</evidence>
<dbReference type="Gene3D" id="3.30.420.40">
    <property type="match status" value="2"/>
</dbReference>
<keyword evidence="4" id="KW-0547">Nucleotide-binding</keyword>
<keyword evidence="2 4" id="KW-0808">Transferase</keyword>
<dbReference type="CDD" id="cd07776">
    <property type="entry name" value="ASKHA_NBD_FGGY_SpXK-like"/>
    <property type="match status" value="1"/>
</dbReference>
<dbReference type="PIRSF" id="PIRSF000538">
    <property type="entry name" value="GlpK"/>
    <property type="match status" value="1"/>
</dbReference>
<dbReference type="GO" id="GO:0004856">
    <property type="term" value="F:D-xylulokinase activity"/>
    <property type="evidence" value="ECO:0007669"/>
    <property type="project" value="UniProtKB-UniRule"/>
</dbReference>
<dbReference type="PANTHER" id="PTHR10196">
    <property type="entry name" value="SUGAR KINASE"/>
    <property type="match status" value="1"/>
</dbReference>
<evidence type="ECO:0000313" key="7">
    <source>
        <dbReference type="EMBL" id="GAU92723.1"/>
    </source>
</evidence>
<dbReference type="EMBL" id="BDGG01000002">
    <property type="protein sequence ID" value="GAU92723.1"/>
    <property type="molecule type" value="Genomic_DNA"/>
</dbReference>
<dbReference type="GO" id="GO:0005829">
    <property type="term" value="C:cytosol"/>
    <property type="evidence" value="ECO:0007669"/>
    <property type="project" value="TreeGrafter"/>
</dbReference>
<dbReference type="GO" id="GO:0005997">
    <property type="term" value="P:xylulose metabolic process"/>
    <property type="evidence" value="ECO:0007669"/>
    <property type="project" value="UniProtKB-UniRule"/>
</dbReference>
<evidence type="ECO:0000259" key="6">
    <source>
        <dbReference type="Pfam" id="PF02782"/>
    </source>
</evidence>
<protein>
    <recommendedName>
        <fullName evidence="4">Xylulose kinase</fullName>
        <ecNumber evidence="4">2.7.1.17</ecNumber>
    </recommendedName>
</protein>
<proteinExistence type="inferred from homology"/>
<accession>A0A1D1V1X2</accession>
<dbReference type="Pfam" id="PF00370">
    <property type="entry name" value="FGGY_N"/>
    <property type="match status" value="1"/>
</dbReference>
<dbReference type="InterPro" id="IPR018485">
    <property type="entry name" value="FGGY_C"/>
</dbReference>
<dbReference type="Proteomes" id="UP000186922">
    <property type="component" value="Unassembled WGS sequence"/>
</dbReference>
<evidence type="ECO:0000259" key="5">
    <source>
        <dbReference type="Pfam" id="PF00370"/>
    </source>
</evidence>
<dbReference type="InterPro" id="IPR042024">
    <property type="entry name" value="D-XK_euk"/>
</dbReference>
<keyword evidence="4" id="KW-0067">ATP-binding</keyword>
<organism evidence="7 8">
    <name type="scientific">Ramazzottius varieornatus</name>
    <name type="common">Water bear</name>
    <name type="synonym">Tardigrade</name>
    <dbReference type="NCBI Taxonomy" id="947166"/>
    <lineage>
        <taxon>Eukaryota</taxon>
        <taxon>Metazoa</taxon>
        <taxon>Ecdysozoa</taxon>
        <taxon>Tardigrada</taxon>
        <taxon>Eutardigrada</taxon>
        <taxon>Parachela</taxon>
        <taxon>Hypsibioidea</taxon>
        <taxon>Ramazzottiidae</taxon>
        <taxon>Ramazzottius</taxon>
    </lineage>
</organism>
<feature type="domain" description="Carbohydrate kinase FGGY N-terminal" evidence="5">
    <location>
        <begin position="132"/>
        <end position="282"/>
    </location>
</feature>